<evidence type="ECO:0000313" key="2">
    <source>
        <dbReference type="EMBL" id="OGC05865.1"/>
    </source>
</evidence>
<keyword evidence="1" id="KW-1133">Transmembrane helix</keyword>
<comment type="caution">
    <text evidence="2">The sequence shown here is derived from an EMBL/GenBank/DDBJ whole genome shotgun (WGS) entry which is preliminary data.</text>
</comment>
<evidence type="ECO:0000313" key="3">
    <source>
        <dbReference type="Proteomes" id="UP000176938"/>
    </source>
</evidence>
<feature type="transmembrane region" description="Helical" evidence="1">
    <location>
        <begin position="24"/>
        <end position="56"/>
    </location>
</feature>
<accession>A0A1F4RCE3</accession>
<dbReference type="EMBL" id="METP01000033">
    <property type="protein sequence ID" value="OGC05865.1"/>
    <property type="molecule type" value="Genomic_DNA"/>
</dbReference>
<reference evidence="2 3" key="1">
    <citation type="journal article" date="2016" name="Nat. Commun.">
        <title>Thousands of microbial genomes shed light on interconnected biogeochemical processes in an aquifer system.</title>
        <authorList>
            <person name="Anantharaman K."/>
            <person name="Brown C.T."/>
            <person name="Hug L.A."/>
            <person name="Sharon I."/>
            <person name="Castelle C.J."/>
            <person name="Probst A.J."/>
            <person name="Thomas B.C."/>
            <person name="Singh A."/>
            <person name="Wilkins M.J."/>
            <person name="Karaoz U."/>
            <person name="Brodie E.L."/>
            <person name="Williams K.H."/>
            <person name="Hubbard S.S."/>
            <person name="Banfield J.F."/>
        </authorList>
    </citation>
    <scope>NUCLEOTIDE SEQUENCE [LARGE SCALE GENOMIC DNA]</scope>
</reference>
<dbReference type="Proteomes" id="UP000176938">
    <property type="component" value="Unassembled WGS sequence"/>
</dbReference>
<keyword evidence="1" id="KW-0472">Membrane</keyword>
<evidence type="ECO:0000256" key="1">
    <source>
        <dbReference type="SAM" id="Phobius"/>
    </source>
</evidence>
<sequence length="66" mass="7120">MERGKKMSESSVVLPASGLLETKLLWLVLAAIAATIFTSMAIIVVGVGLIVFAIWLSKKEGIMKEE</sequence>
<organism evidence="2 3">
    <name type="scientific">candidate division WOR-1 bacterium RIFCSPLOWO2_02_FULL_46_20</name>
    <dbReference type="NCBI Taxonomy" id="1802567"/>
    <lineage>
        <taxon>Bacteria</taxon>
        <taxon>Bacillati</taxon>
        <taxon>Saganbacteria</taxon>
    </lineage>
</organism>
<dbReference type="AlphaFoldDB" id="A0A1F4RCE3"/>
<keyword evidence="1" id="KW-0812">Transmembrane</keyword>
<name>A0A1F4RCE3_UNCSA</name>
<proteinExistence type="predicted"/>
<protein>
    <submittedName>
        <fullName evidence="2">Uncharacterized protein</fullName>
    </submittedName>
</protein>
<gene>
    <name evidence="2" type="ORF">A3H38_06685</name>
</gene>